<dbReference type="AlphaFoldDB" id="A0A0B0MVA1"/>
<comment type="caution">
    <text evidence="1">The sequence shown here is derived from an EMBL/GenBank/DDBJ whole genome shotgun (WGS) entry which is preliminary data.</text>
</comment>
<dbReference type="Proteomes" id="UP000032142">
    <property type="component" value="Unassembled WGS sequence"/>
</dbReference>
<evidence type="ECO:0000313" key="1">
    <source>
        <dbReference type="EMBL" id="KHG03424.1"/>
    </source>
</evidence>
<evidence type="ECO:0000313" key="2">
    <source>
        <dbReference type="Proteomes" id="UP000032142"/>
    </source>
</evidence>
<dbReference type="EMBL" id="JRRC01354848">
    <property type="protein sequence ID" value="KHG03424.1"/>
    <property type="molecule type" value="Genomic_DNA"/>
</dbReference>
<gene>
    <name evidence="1" type="ORF">F383_26713</name>
</gene>
<organism evidence="1 2">
    <name type="scientific">Gossypium arboreum</name>
    <name type="common">Tree cotton</name>
    <name type="synonym">Gossypium nanking</name>
    <dbReference type="NCBI Taxonomy" id="29729"/>
    <lineage>
        <taxon>Eukaryota</taxon>
        <taxon>Viridiplantae</taxon>
        <taxon>Streptophyta</taxon>
        <taxon>Embryophyta</taxon>
        <taxon>Tracheophyta</taxon>
        <taxon>Spermatophyta</taxon>
        <taxon>Magnoliopsida</taxon>
        <taxon>eudicotyledons</taxon>
        <taxon>Gunneridae</taxon>
        <taxon>Pentapetalae</taxon>
        <taxon>rosids</taxon>
        <taxon>malvids</taxon>
        <taxon>Malvales</taxon>
        <taxon>Malvaceae</taxon>
        <taxon>Malvoideae</taxon>
        <taxon>Gossypium</taxon>
    </lineage>
</organism>
<accession>A0A0B0MVA1</accession>
<name>A0A0B0MVA1_GOSAR</name>
<protein>
    <submittedName>
        <fullName evidence="1">Mitochondrial ribonuclease P 1</fullName>
    </submittedName>
</protein>
<reference evidence="2" key="1">
    <citation type="submission" date="2014-09" db="EMBL/GenBank/DDBJ databases">
        <authorList>
            <person name="Mudge J."/>
            <person name="Ramaraj T."/>
            <person name="Lindquist I.E."/>
            <person name="Bharti A.K."/>
            <person name="Sundararajan A."/>
            <person name="Cameron C.T."/>
            <person name="Woodward J.E."/>
            <person name="May G.D."/>
            <person name="Brubaker C."/>
            <person name="Broadhvest J."/>
            <person name="Wilkins T.A."/>
        </authorList>
    </citation>
    <scope>NUCLEOTIDE SEQUENCE</scope>
    <source>
        <strain evidence="2">cv. AKA8401</strain>
    </source>
</reference>
<keyword evidence="2" id="KW-1185">Reference proteome</keyword>
<sequence length="41" mass="4796">MLRNPKNWIFLRVWETRTDIDTGWHMGVCSARVGMPRSCSS</sequence>
<proteinExistence type="predicted"/>